<evidence type="ECO:0000313" key="3">
    <source>
        <dbReference type="Proteomes" id="UP000078292"/>
    </source>
</evidence>
<dbReference type="Proteomes" id="UP000078292">
    <property type="component" value="Unassembled WGS sequence"/>
</dbReference>
<dbReference type="InterPro" id="IPR027843">
    <property type="entry name" value="DUF4440"/>
</dbReference>
<evidence type="ECO:0000259" key="1">
    <source>
        <dbReference type="Pfam" id="PF14534"/>
    </source>
</evidence>
<accession>A0A1B7LYA7</accession>
<sequence length="134" mass="15337">MEISTQPPPPSGPADFQKLLDDWSQAIVENDADKIRHFTTSDWQLVDTNGIIPLDRFLEVVKSGDLEHDEMTHEVTSVQHIHDVAIVVTHGRNHGRWQGKAFSADEWTTEIFVWQDNRWLCHHTSLTPRQSSGD</sequence>
<dbReference type="Gene3D" id="3.10.450.50">
    <property type="match status" value="1"/>
</dbReference>
<feature type="domain" description="DUF4440" evidence="1">
    <location>
        <begin position="18"/>
        <end position="120"/>
    </location>
</feature>
<comment type="caution">
    <text evidence="2">The sequence shown here is derived from an EMBL/GenBank/DDBJ whole genome shotgun (WGS) entry which is preliminary data.</text>
</comment>
<reference evidence="2 3" key="1">
    <citation type="submission" date="2016-04" db="EMBL/GenBank/DDBJ databases">
        <title>First whole genome shotgun sequence of the bacterium Enteractinococcus sp. strain UASWS1574.</title>
        <authorList>
            <person name="Crovadore J."/>
            <person name="Chablais R."/>
            <person name="Lefort F."/>
        </authorList>
    </citation>
    <scope>NUCLEOTIDE SEQUENCE [LARGE SCALE GENOMIC DNA]</scope>
    <source>
        <strain evidence="2 3">UASWS1574</strain>
    </source>
</reference>
<dbReference type="SUPFAM" id="SSF54427">
    <property type="entry name" value="NTF2-like"/>
    <property type="match status" value="1"/>
</dbReference>
<protein>
    <recommendedName>
        <fullName evidence="1">DUF4440 domain-containing protein</fullName>
    </recommendedName>
</protein>
<dbReference type="STRING" id="1837282.A6F49_12820"/>
<dbReference type="AlphaFoldDB" id="A0A1B7LYA7"/>
<dbReference type="InterPro" id="IPR032710">
    <property type="entry name" value="NTF2-like_dom_sf"/>
</dbReference>
<organism evidence="2 3">
    <name type="scientific">Enteractinococcus helveticum</name>
    <dbReference type="NCBI Taxonomy" id="1837282"/>
    <lineage>
        <taxon>Bacteria</taxon>
        <taxon>Bacillati</taxon>
        <taxon>Actinomycetota</taxon>
        <taxon>Actinomycetes</taxon>
        <taxon>Micrococcales</taxon>
        <taxon>Micrococcaceae</taxon>
    </lineage>
</organism>
<keyword evidence="3" id="KW-1185">Reference proteome</keyword>
<name>A0A1B7LYA7_9MICC</name>
<dbReference type="EMBL" id="LXEY01000020">
    <property type="protein sequence ID" value="OAV60255.1"/>
    <property type="molecule type" value="Genomic_DNA"/>
</dbReference>
<proteinExistence type="predicted"/>
<gene>
    <name evidence="2" type="ORF">A6F49_12820</name>
</gene>
<dbReference type="Pfam" id="PF14534">
    <property type="entry name" value="DUF4440"/>
    <property type="match status" value="1"/>
</dbReference>
<evidence type="ECO:0000313" key="2">
    <source>
        <dbReference type="EMBL" id="OAV60255.1"/>
    </source>
</evidence>
<dbReference type="RefSeq" id="WP_043056778.1">
    <property type="nucleotide sequence ID" value="NZ_LXEY01000020.1"/>
</dbReference>